<evidence type="ECO:0000313" key="3">
    <source>
        <dbReference type="Proteomes" id="UP001311915"/>
    </source>
</evidence>
<organism evidence="2 3">
    <name type="scientific">Solanum pinnatisectum</name>
    <name type="common">tansyleaf nightshade</name>
    <dbReference type="NCBI Taxonomy" id="50273"/>
    <lineage>
        <taxon>Eukaryota</taxon>
        <taxon>Viridiplantae</taxon>
        <taxon>Streptophyta</taxon>
        <taxon>Embryophyta</taxon>
        <taxon>Tracheophyta</taxon>
        <taxon>Spermatophyta</taxon>
        <taxon>Magnoliopsida</taxon>
        <taxon>eudicotyledons</taxon>
        <taxon>Gunneridae</taxon>
        <taxon>Pentapetalae</taxon>
        <taxon>asterids</taxon>
        <taxon>lamiids</taxon>
        <taxon>Solanales</taxon>
        <taxon>Solanaceae</taxon>
        <taxon>Solanoideae</taxon>
        <taxon>Solaneae</taxon>
        <taxon>Solanum</taxon>
    </lineage>
</organism>
<dbReference type="EMBL" id="JAWPEI010000012">
    <property type="protein sequence ID" value="KAK4707814.1"/>
    <property type="molecule type" value="Genomic_DNA"/>
</dbReference>
<comment type="caution">
    <text evidence="2">The sequence shown here is derived from an EMBL/GenBank/DDBJ whole genome shotgun (WGS) entry which is preliminary data.</text>
</comment>
<dbReference type="InterPro" id="IPR052361">
    <property type="entry name" value="F-box_domain"/>
</dbReference>
<name>A0AAV9K3P4_9SOLN</name>
<dbReference type="PANTHER" id="PTHR31790">
    <property type="entry name" value="OS02G0783600 PROTEIN"/>
    <property type="match status" value="1"/>
</dbReference>
<dbReference type="NCBIfam" id="TIGR01640">
    <property type="entry name" value="F_box_assoc_1"/>
    <property type="match status" value="1"/>
</dbReference>
<dbReference type="InterPro" id="IPR006527">
    <property type="entry name" value="F-box-assoc_dom_typ1"/>
</dbReference>
<dbReference type="Pfam" id="PF07734">
    <property type="entry name" value="FBA_1"/>
    <property type="match status" value="1"/>
</dbReference>
<gene>
    <name evidence="2" type="ORF">R3W88_028739</name>
</gene>
<proteinExistence type="predicted"/>
<feature type="domain" description="F-box associated beta-propeller type 1" evidence="1">
    <location>
        <begin position="21"/>
        <end position="168"/>
    </location>
</feature>
<dbReference type="InterPro" id="IPR017451">
    <property type="entry name" value="F-box-assoc_interact_dom"/>
</dbReference>
<keyword evidence="3" id="KW-1185">Reference proteome</keyword>
<dbReference type="PANTHER" id="PTHR31790:SF294">
    <property type="entry name" value="F-BOX PROTEIN CPR30-LIKE ISOFORM X1"/>
    <property type="match status" value="1"/>
</dbReference>
<evidence type="ECO:0000313" key="2">
    <source>
        <dbReference type="EMBL" id="KAK4707814.1"/>
    </source>
</evidence>
<dbReference type="AlphaFoldDB" id="A0AAV9K3P4"/>
<accession>A0AAV9K3P4</accession>
<protein>
    <recommendedName>
        <fullName evidence="1">F-box associated beta-propeller type 1 domain-containing protein</fullName>
    </recommendedName>
</protein>
<sequence length="233" mass="26602">MESRYKRITSTFLYSEIPPIDLSLYGLGYDSITNDYKVVRIDRYPDHTPDEILVLKSGSFCWVSASKDNMYGLVFVHGALHWFGCDFAGYYLRYILVSFNISNEMYEEIPIPNVIHSFHCYPGASVLGGMLCCHCNENGIFNLWIMKEYGVKESWIKSFTIPNEGMPIYRFPDGEVLLICNIVKNGSIGSIFMISDGSFRLSNRVWPLDDINSSILQDGFVYTESLISPKLNN</sequence>
<reference evidence="2 3" key="1">
    <citation type="submission" date="2023-10" db="EMBL/GenBank/DDBJ databases">
        <title>Genome-Wide Identification Analysis in wild type Solanum Pinnatisectum Reveals Some Genes Defensing Phytophthora Infestans.</title>
        <authorList>
            <person name="Sun C."/>
        </authorList>
    </citation>
    <scope>NUCLEOTIDE SEQUENCE [LARGE SCALE GENOMIC DNA]</scope>
    <source>
        <strain evidence="2">LQN</strain>
        <tissue evidence="2">Leaf</tissue>
    </source>
</reference>
<evidence type="ECO:0000259" key="1">
    <source>
        <dbReference type="Pfam" id="PF07734"/>
    </source>
</evidence>
<dbReference type="Proteomes" id="UP001311915">
    <property type="component" value="Unassembled WGS sequence"/>
</dbReference>